<dbReference type="InterPro" id="IPR029052">
    <property type="entry name" value="Metallo-depent_PP-like"/>
</dbReference>
<protein>
    <submittedName>
        <fullName evidence="2">TIGR03767 family metallophosphoesterase</fullName>
    </submittedName>
</protein>
<proteinExistence type="predicted"/>
<dbReference type="RefSeq" id="WP_248108696.1">
    <property type="nucleotide sequence ID" value="NZ_JAKHEX010000019.1"/>
</dbReference>
<evidence type="ECO:0000313" key="3">
    <source>
        <dbReference type="Proteomes" id="UP001589788"/>
    </source>
</evidence>
<sequence>MTAYPGTPNPGTPEPGGVPTSTVAGTIVPDPRTPGPYRRLVVGPGEPHQWLARPVGAAQGRADPAEGSWAGAIPLVGFVQLTDLHVTDVQSTTRAEFLDRLGDPDSPLLPLLGVPGTYRPQERLTTQVLDAMVQAVAALRAGPVFGGPLAGVVLSGDLLDNAQANELAWLLGVLQGGVVRPDSGDPTRDEGVGGPDCRDERYWHPEPAPGVRDLPRERFGFPEVPGLPSAARAPFEARGLRLPWWALPGNHDVLLAGTVPPGPVLRAVAAGSWKPTGWRPGADLVQLLQGHDVAPPAVLRLLAGGPGRSVSPDPERQPWRPWAWPGPARGPFAFDLGPLRCVALDTVNRDGGWQGSLDRDQLAWLEAELLAGHARALDPAGRWVAVGGEPRPFALCTHHPLESLVNPYRKDPGATPRVLGEELLALLARFPNVLLWVAGHTHRHRVRFLPSPHGPFGCWAVTTSSLLDWPQQGRVLELALDPAAPRLLLASTVLDHGGLLDSRGGSLGDTRTLAGWSRELAVNAWHRPPDAPEPPGRGTRGDRNVVLPLPVGDPGLLEQLGAPAAAS</sequence>
<keyword evidence="3" id="KW-1185">Reference proteome</keyword>
<comment type="caution">
    <text evidence="2">The sequence shown here is derived from an EMBL/GenBank/DDBJ whole genome shotgun (WGS) entry which is preliminary data.</text>
</comment>
<dbReference type="SUPFAM" id="SSF56300">
    <property type="entry name" value="Metallo-dependent phosphatases"/>
    <property type="match status" value="1"/>
</dbReference>
<name>A0ABV6C0Z8_9ACTN</name>
<evidence type="ECO:0000256" key="1">
    <source>
        <dbReference type="SAM" id="MobiDB-lite"/>
    </source>
</evidence>
<evidence type="ECO:0000313" key="2">
    <source>
        <dbReference type="EMBL" id="MFC0080642.1"/>
    </source>
</evidence>
<gene>
    <name evidence="2" type="ORF">ACFFRE_00530</name>
</gene>
<feature type="region of interest" description="Disordered" evidence="1">
    <location>
        <begin position="525"/>
        <end position="546"/>
    </location>
</feature>
<reference evidence="2 3" key="1">
    <citation type="submission" date="2024-09" db="EMBL/GenBank/DDBJ databases">
        <authorList>
            <person name="Sun Q."/>
            <person name="Mori K."/>
        </authorList>
    </citation>
    <scope>NUCLEOTIDE SEQUENCE [LARGE SCALE GENOMIC DNA]</scope>
    <source>
        <strain evidence="2 3">JCM 15389</strain>
    </source>
</reference>
<dbReference type="EMBL" id="JBHLYQ010000002">
    <property type="protein sequence ID" value="MFC0080642.1"/>
    <property type="molecule type" value="Genomic_DNA"/>
</dbReference>
<dbReference type="Gene3D" id="3.60.21.10">
    <property type="match status" value="1"/>
</dbReference>
<feature type="region of interest" description="Disordered" evidence="1">
    <location>
        <begin position="1"/>
        <end position="35"/>
    </location>
</feature>
<feature type="region of interest" description="Disordered" evidence="1">
    <location>
        <begin position="181"/>
        <end position="216"/>
    </location>
</feature>
<accession>A0ABV6C0Z8</accession>
<organism evidence="2 3">
    <name type="scientific">Aciditerrimonas ferrireducens</name>
    <dbReference type="NCBI Taxonomy" id="667306"/>
    <lineage>
        <taxon>Bacteria</taxon>
        <taxon>Bacillati</taxon>
        <taxon>Actinomycetota</taxon>
        <taxon>Acidimicrobiia</taxon>
        <taxon>Acidimicrobiales</taxon>
        <taxon>Acidimicrobiaceae</taxon>
        <taxon>Aciditerrimonas</taxon>
    </lineage>
</organism>
<dbReference type="Proteomes" id="UP001589788">
    <property type="component" value="Unassembled WGS sequence"/>
</dbReference>
<feature type="compositionally biased region" description="Basic and acidic residues" evidence="1">
    <location>
        <begin position="182"/>
        <end position="204"/>
    </location>
</feature>